<evidence type="ECO:0000256" key="4">
    <source>
        <dbReference type="SAM" id="SignalP"/>
    </source>
</evidence>
<reference evidence="6 7" key="1">
    <citation type="submission" date="2024-06" db="EMBL/GenBank/DDBJ databases">
        <title>Genomic Encyclopedia of Type Strains, Phase IV (KMG-IV): sequencing the most valuable type-strain genomes for metagenomic binning, comparative biology and taxonomic classification.</title>
        <authorList>
            <person name="Goeker M."/>
        </authorList>
    </citation>
    <scope>NUCLEOTIDE SEQUENCE [LARGE SCALE GENOMIC DNA]</scope>
    <source>
        <strain evidence="6 7">DSM 23520</strain>
    </source>
</reference>
<feature type="compositionally biased region" description="Polar residues" evidence="2">
    <location>
        <begin position="26"/>
        <end position="44"/>
    </location>
</feature>
<feature type="transmembrane region" description="Helical" evidence="3">
    <location>
        <begin position="266"/>
        <end position="293"/>
    </location>
</feature>
<evidence type="ECO:0000256" key="1">
    <source>
        <dbReference type="SAM" id="Coils"/>
    </source>
</evidence>
<comment type="caution">
    <text evidence="6">The sequence shown here is derived from an EMBL/GenBank/DDBJ whole genome shotgun (WGS) entry which is preliminary data.</text>
</comment>
<feature type="signal peptide" evidence="4">
    <location>
        <begin position="1"/>
        <end position="26"/>
    </location>
</feature>
<dbReference type="RefSeq" id="WP_354220131.1">
    <property type="nucleotide sequence ID" value="NZ_JBEPMX010000007.1"/>
</dbReference>
<evidence type="ECO:0000256" key="2">
    <source>
        <dbReference type="SAM" id="MobiDB-lite"/>
    </source>
</evidence>
<evidence type="ECO:0000313" key="7">
    <source>
        <dbReference type="Proteomes" id="UP001549167"/>
    </source>
</evidence>
<gene>
    <name evidence="6" type="ORF">ABID56_001664</name>
</gene>
<dbReference type="Pfam" id="PF14257">
    <property type="entry name" value="DUF4349"/>
    <property type="match status" value="1"/>
</dbReference>
<accession>A0ABV2KVF5</accession>
<feature type="region of interest" description="Disordered" evidence="2">
    <location>
        <begin position="26"/>
        <end position="75"/>
    </location>
</feature>
<keyword evidence="3" id="KW-1133">Transmembrane helix</keyword>
<organism evidence="6 7">
    <name type="scientific">Alkalibacillus flavidus</name>
    <dbReference type="NCBI Taxonomy" id="546021"/>
    <lineage>
        <taxon>Bacteria</taxon>
        <taxon>Bacillati</taxon>
        <taxon>Bacillota</taxon>
        <taxon>Bacilli</taxon>
        <taxon>Bacillales</taxon>
        <taxon>Bacillaceae</taxon>
        <taxon>Alkalibacillus</taxon>
    </lineage>
</organism>
<dbReference type="Proteomes" id="UP001549167">
    <property type="component" value="Unassembled WGS sequence"/>
</dbReference>
<keyword evidence="1" id="KW-0175">Coiled coil</keyword>
<keyword evidence="4" id="KW-0732">Signal</keyword>
<name>A0ABV2KVF5_9BACI</name>
<evidence type="ECO:0000259" key="5">
    <source>
        <dbReference type="Pfam" id="PF14257"/>
    </source>
</evidence>
<keyword evidence="6" id="KW-0449">Lipoprotein</keyword>
<dbReference type="InterPro" id="IPR025645">
    <property type="entry name" value="DUF4349"/>
</dbReference>
<dbReference type="EMBL" id="JBEPMX010000007">
    <property type="protein sequence ID" value="MET3683569.1"/>
    <property type="molecule type" value="Genomic_DNA"/>
</dbReference>
<sequence length="304" mass="34017">MRYKLTGIIIMIILMFIAACSSQEGSANYESSGDKAQNVDQEAGTTAEQSSSAADDAANEESETATDGANEPSSERMVIYTGRLAIHVPDYDEAQNQITDKIENTGGYIVESTTREIEDNRRSGHISARIPQAEFTNFMNHLDSKNVKIVEKSTQGEDVTEEYVDLESRLTSKEAVEERLLTFLDEAEDTEAALQVSNDLAQVQEEIEQIKGRMQYLENHSAYATVTVNIEERRINIPDIENEESLNTIERTQQLFMNTINALMQFGSYLVVFVAGMSPISIPLLIIGVIIWLRQRKKKQSSES</sequence>
<keyword evidence="7" id="KW-1185">Reference proteome</keyword>
<feature type="domain" description="DUF4349" evidence="5">
    <location>
        <begin position="76"/>
        <end position="292"/>
    </location>
</feature>
<protein>
    <submittedName>
        <fullName evidence="6">Uncharacterized lipoprotein YehR (DUF1307 family)</fullName>
    </submittedName>
</protein>
<feature type="coiled-coil region" evidence="1">
    <location>
        <begin position="193"/>
        <end position="220"/>
    </location>
</feature>
<keyword evidence="3" id="KW-0472">Membrane</keyword>
<evidence type="ECO:0000313" key="6">
    <source>
        <dbReference type="EMBL" id="MET3683569.1"/>
    </source>
</evidence>
<evidence type="ECO:0000256" key="3">
    <source>
        <dbReference type="SAM" id="Phobius"/>
    </source>
</evidence>
<proteinExistence type="predicted"/>
<feature type="compositionally biased region" description="Low complexity" evidence="2">
    <location>
        <begin position="45"/>
        <end position="56"/>
    </location>
</feature>
<dbReference type="PROSITE" id="PS51257">
    <property type="entry name" value="PROKAR_LIPOPROTEIN"/>
    <property type="match status" value="1"/>
</dbReference>
<feature type="chain" id="PRO_5045453877" evidence="4">
    <location>
        <begin position="27"/>
        <end position="304"/>
    </location>
</feature>
<keyword evidence="3" id="KW-0812">Transmembrane</keyword>